<evidence type="ECO:0000313" key="2">
    <source>
        <dbReference type="Proteomes" id="UP000249725"/>
    </source>
</evidence>
<proteinExistence type="predicted"/>
<protein>
    <submittedName>
        <fullName evidence="1">Uncharacterized protein</fullName>
    </submittedName>
</protein>
<dbReference type="Proteomes" id="UP000249725">
    <property type="component" value="Unassembled WGS sequence"/>
</dbReference>
<organism evidence="1 2">
    <name type="scientific">Phenylobacterium deserti</name>
    <dbReference type="NCBI Taxonomy" id="1914756"/>
    <lineage>
        <taxon>Bacteria</taxon>
        <taxon>Pseudomonadati</taxon>
        <taxon>Pseudomonadota</taxon>
        <taxon>Alphaproteobacteria</taxon>
        <taxon>Caulobacterales</taxon>
        <taxon>Caulobacteraceae</taxon>
        <taxon>Phenylobacterium</taxon>
    </lineage>
</organism>
<evidence type="ECO:0000313" key="1">
    <source>
        <dbReference type="EMBL" id="RAK52675.1"/>
    </source>
</evidence>
<dbReference type="AlphaFoldDB" id="A0A328ADL4"/>
<accession>A0A328ADL4</accession>
<reference evidence="2" key="1">
    <citation type="submission" date="2018-05" db="EMBL/GenBank/DDBJ databases">
        <authorList>
            <person name="Li X."/>
        </authorList>
    </citation>
    <scope>NUCLEOTIDE SEQUENCE [LARGE SCALE GENOMIC DNA]</scope>
    <source>
        <strain evidence="2">YIM 73061</strain>
    </source>
</reference>
<sequence length="80" mass="8278">MPARRNGFAEPLGELLDRLLSEPPGGALEPASERLTLIDWLLDDARLEPEAESDIGLSLGGSEDLLVPAAILGLAGATSG</sequence>
<name>A0A328ADL4_9CAUL</name>
<keyword evidence="2" id="KW-1185">Reference proteome</keyword>
<gene>
    <name evidence="1" type="ORF">DJ018_10780</name>
</gene>
<dbReference type="EMBL" id="QFYR01000002">
    <property type="protein sequence ID" value="RAK52675.1"/>
    <property type="molecule type" value="Genomic_DNA"/>
</dbReference>
<comment type="caution">
    <text evidence="1">The sequence shown here is derived from an EMBL/GenBank/DDBJ whole genome shotgun (WGS) entry which is preliminary data.</text>
</comment>